<accession>A0A4C1VE62</accession>
<comment type="caution">
    <text evidence="2">The sequence shown here is derived from an EMBL/GenBank/DDBJ whole genome shotgun (WGS) entry which is preliminary data.</text>
</comment>
<evidence type="ECO:0000256" key="1">
    <source>
        <dbReference type="SAM" id="MobiDB-lite"/>
    </source>
</evidence>
<name>A0A4C1VE62_EUMVA</name>
<dbReference type="OrthoDB" id="7485566at2759"/>
<feature type="compositionally biased region" description="Basic residues" evidence="1">
    <location>
        <begin position="270"/>
        <end position="279"/>
    </location>
</feature>
<evidence type="ECO:0000313" key="3">
    <source>
        <dbReference type="Proteomes" id="UP000299102"/>
    </source>
</evidence>
<dbReference type="Proteomes" id="UP000299102">
    <property type="component" value="Unassembled WGS sequence"/>
</dbReference>
<feature type="compositionally biased region" description="Polar residues" evidence="1">
    <location>
        <begin position="282"/>
        <end position="298"/>
    </location>
</feature>
<keyword evidence="3" id="KW-1185">Reference proteome</keyword>
<gene>
    <name evidence="2" type="ORF">EVAR_16323_1</name>
</gene>
<sequence>MMDTASSGGIKVGRNSSYVHVGRAALVPYKVEQNGYTNGGRGRAQSIREVSGAGVGGAGGRSGAGRRFGWRYLRSVYNSRRACRSARNTNLIQRNLIARWPVLRPIKFYPRPAHATNRLRVLLIDKRENELVVTIEKRHEQQITCTPMNDQPTNNRPLSIHRAIRSKVCEDDLCLLVSNGSLAEQYETTLSSLKNKHPAPSRNLSLSLIQDSSYSALSVNVKDVFKALNAFYRISLASSRNQTRPQYLKELCPAYVGDNGSRLLEGSPSRSRRPARVGHHMQTLTSTRHATLPVSETY</sequence>
<feature type="region of interest" description="Disordered" evidence="1">
    <location>
        <begin position="262"/>
        <end position="298"/>
    </location>
</feature>
<protein>
    <submittedName>
        <fullName evidence="2">Uncharacterized protein</fullName>
    </submittedName>
</protein>
<dbReference type="EMBL" id="BGZK01000333">
    <property type="protein sequence ID" value="GBP37418.1"/>
    <property type="molecule type" value="Genomic_DNA"/>
</dbReference>
<dbReference type="AlphaFoldDB" id="A0A4C1VE62"/>
<reference evidence="2 3" key="1">
    <citation type="journal article" date="2019" name="Commun. Biol.">
        <title>The bagworm genome reveals a unique fibroin gene that provides high tensile strength.</title>
        <authorList>
            <person name="Kono N."/>
            <person name="Nakamura H."/>
            <person name="Ohtoshi R."/>
            <person name="Tomita M."/>
            <person name="Numata K."/>
            <person name="Arakawa K."/>
        </authorList>
    </citation>
    <scope>NUCLEOTIDE SEQUENCE [LARGE SCALE GENOMIC DNA]</scope>
</reference>
<evidence type="ECO:0000313" key="2">
    <source>
        <dbReference type="EMBL" id="GBP37418.1"/>
    </source>
</evidence>
<organism evidence="2 3">
    <name type="scientific">Eumeta variegata</name>
    <name type="common">Bagworm moth</name>
    <name type="synonym">Eumeta japonica</name>
    <dbReference type="NCBI Taxonomy" id="151549"/>
    <lineage>
        <taxon>Eukaryota</taxon>
        <taxon>Metazoa</taxon>
        <taxon>Ecdysozoa</taxon>
        <taxon>Arthropoda</taxon>
        <taxon>Hexapoda</taxon>
        <taxon>Insecta</taxon>
        <taxon>Pterygota</taxon>
        <taxon>Neoptera</taxon>
        <taxon>Endopterygota</taxon>
        <taxon>Lepidoptera</taxon>
        <taxon>Glossata</taxon>
        <taxon>Ditrysia</taxon>
        <taxon>Tineoidea</taxon>
        <taxon>Psychidae</taxon>
        <taxon>Oiketicinae</taxon>
        <taxon>Eumeta</taxon>
    </lineage>
</organism>
<proteinExistence type="predicted"/>